<proteinExistence type="predicted"/>
<dbReference type="EMBL" id="BARV01044258">
    <property type="protein sequence ID" value="GAI70489.1"/>
    <property type="molecule type" value="Genomic_DNA"/>
</dbReference>
<feature type="non-terminal residue" evidence="1">
    <location>
        <position position="1"/>
    </location>
</feature>
<protein>
    <submittedName>
        <fullName evidence="1">Uncharacterized protein</fullName>
    </submittedName>
</protein>
<gene>
    <name evidence="1" type="ORF">S06H3_65610</name>
</gene>
<sequence>PPPVPQTLIEEVPVGVVAAVLIVMVVEQSGLQLVGLKEAEAPEGKPEAEKETD</sequence>
<evidence type="ECO:0000313" key="1">
    <source>
        <dbReference type="EMBL" id="GAI70489.1"/>
    </source>
</evidence>
<accession>X1SRR9</accession>
<reference evidence="1" key="1">
    <citation type="journal article" date="2014" name="Front. Microbiol.">
        <title>High frequency of phylogenetically diverse reductive dehalogenase-homologous genes in deep subseafloor sedimentary metagenomes.</title>
        <authorList>
            <person name="Kawai M."/>
            <person name="Futagami T."/>
            <person name="Toyoda A."/>
            <person name="Takaki Y."/>
            <person name="Nishi S."/>
            <person name="Hori S."/>
            <person name="Arai W."/>
            <person name="Tsubouchi T."/>
            <person name="Morono Y."/>
            <person name="Uchiyama I."/>
            <person name="Ito T."/>
            <person name="Fujiyama A."/>
            <person name="Inagaki F."/>
            <person name="Takami H."/>
        </authorList>
    </citation>
    <scope>NUCLEOTIDE SEQUENCE</scope>
    <source>
        <strain evidence="1">Expedition CK06-06</strain>
    </source>
</reference>
<organism evidence="1">
    <name type="scientific">marine sediment metagenome</name>
    <dbReference type="NCBI Taxonomy" id="412755"/>
    <lineage>
        <taxon>unclassified sequences</taxon>
        <taxon>metagenomes</taxon>
        <taxon>ecological metagenomes</taxon>
    </lineage>
</organism>
<name>X1SRR9_9ZZZZ</name>
<comment type="caution">
    <text evidence="1">The sequence shown here is derived from an EMBL/GenBank/DDBJ whole genome shotgun (WGS) entry which is preliminary data.</text>
</comment>
<dbReference type="AlphaFoldDB" id="X1SRR9"/>